<evidence type="ECO:0000313" key="2">
    <source>
        <dbReference type="Proteomes" id="UP000220106"/>
    </source>
</evidence>
<name>A0AAX0RY06_9BACI</name>
<organism evidence="1 2">
    <name type="scientific">Peribacillus butanolivorans</name>
    <dbReference type="NCBI Taxonomy" id="421767"/>
    <lineage>
        <taxon>Bacteria</taxon>
        <taxon>Bacillati</taxon>
        <taxon>Bacillota</taxon>
        <taxon>Bacilli</taxon>
        <taxon>Bacillales</taxon>
        <taxon>Bacillaceae</taxon>
        <taxon>Peribacillus</taxon>
    </lineage>
</organism>
<dbReference type="Gene3D" id="4.10.280.10">
    <property type="entry name" value="Helix-loop-helix DNA-binding domain"/>
    <property type="match status" value="1"/>
</dbReference>
<protein>
    <recommendedName>
        <fullName evidence="3">Aspartyl-phosphate phosphatase Spo0E family protein</fullName>
    </recommendedName>
</protein>
<dbReference type="InterPro" id="IPR018540">
    <property type="entry name" value="Spo0E-like"/>
</dbReference>
<accession>A0AAX0RY06</accession>
<sequence>MNKRKVLKTEVLSLNEMKSNIDCLRAHLIEIGTLKGLSHPETIKSSQELDKWLYKYQKSISN</sequence>
<dbReference type="SUPFAM" id="SSF140500">
    <property type="entry name" value="BAS1536-like"/>
    <property type="match status" value="1"/>
</dbReference>
<dbReference type="GO" id="GO:0043937">
    <property type="term" value="P:regulation of sporulation"/>
    <property type="evidence" value="ECO:0007669"/>
    <property type="project" value="InterPro"/>
</dbReference>
<evidence type="ECO:0000313" key="1">
    <source>
        <dbReference type="EMBL" id="PEJ27689.1"/>
    </source>
</evidence>
<proteinExistence type="predicted"/>
<evidence type="ECO:0008006" key="3">
    <source>
        <dbReference type="Google" id="ProtNLM"/>
    </source>
</evidence>
<dbReference type="Proteomes" id="UP000220106">
    <property type="component" value="Unassembled WGS sequence"/>
</dbReference>
<gene>
    <name evidence="1" type="ORF">CN689_23150</name>
</gene>
<dbReference type="GO" id="GO:0046983">
    <property type="term" value="F:protein dimerization activity"/>
    <property type="evidence" value="ECO:0007669"/>
    <property type="project" value="InterPro"/>
</dbReference>
<dbReference type="InterPro" id="IPR037208">
    <property type="entry name" value="Spo0E-like_sf"/>
</dbReference>
<reference evidence="1 2" key="1">
    <citation type="submission" date="2017-09" db="EMBL/GenBank/DDBJ databases">
        <title>Large-scale bioinformatics analysis of Bacillus genomes uncovers conserved roles of natural products in bacterial physiology.</title>
        <authorList>
            <consortium name="Agbiome Team Llc"/>
            <person name="Bleich R.M."/>
            <person name="Kirk G.J."/>
            <person name="Santa Maria K.C."/>
            <person name="Allen S.E."/>
            <person name="Farag S."/>
            <person name="Shank E.A."/>
            <person name="Bowers A."/>
        </authorList>
    </citation>
    <scope>NUCLEOTIDE SEQUENCE [LARGE SCALE GENOMIC DNA]</scope>
    <source>
        <strain evidence="1 2">AFS003229</strain>
    </source>
</reference>
<comment type="caution">
    <text evidence="1">The sequence shown here is derived from an EMBL/GenBank/DDBJ whole genome shotgun (WGS) entry which is preliminary data.</text>
</comment>
<dbReference type="EMBL" id="NUEQ01000096">
    <property type="protein sequence ID" value="PEJ27689.1"/>
    <property type="molecule type" value="Genomic_DNA"/>
</dbReference>
<dbReference type="Pfam" id="PF09388">
    <property type="entry name" value="SpoOE-like"/>
    <property type="match status" value="1"/>
</dbReference>
<dbReference type="RefSeq" id="WP_098177536.1">
    <property type="nucleotide sequence ID" value="NZ_CP030926.1"/>
</dbReference>
<dbReference type="AlphaFoldDB" id="A0AAX0RY06"/>
<dbReference type="InterPro" id="IPR036638">
    <property type="entry name" value="HLH_DNA-bd_sf"/>
</dbReference>